<dbReference type="HOGENOM" id="CLU_2307009_0_0_1"/>
<protein>
    <submittedName>
        <fullName evidence="2">Uncharacterized protein</fullName>
    </submittedName>
</protein>
<comment type="caution">
    <text evidence="2">The sequence shown here is derived from an EMBL/GenBank/DDBJ whole genome shotgun (WGS) entry which is preliminary data.</text>
</comment>
<dbReference type="Proteomes" id="UP000030104">
    <property type="component" value="Unassembled WGS sequence"/>
</dbReference>
<organism evidence="2 3">
    <name type="scientific">Penicillium italicum</name>
    <name type="common">Blue mold</name>
    <dbReference type="NCBI Taxonomy" id="40296"/>
    <lineage>
        <taxon>Eukaryota</taxon>
        <taxon>Fungi</taxon>
        <taxon>Dikarya</taxon>
        <taxon>Ascomycota</taxon>
        <taxon>Pezizomycotina</taxon>
        <taxon>Eurotiomycetes</taxon>
        <taxon>Eurotiomycetidae</taxon>
        <taxon>Eurotiales</taxon>
        <taxon>Aspergillaceae</taxon>
        <taxon>Penicillium</taxon>
    </lineage>
</organism>
<accession>A0A0A2KVT9</accession>
<dbReference type="EMBL" id="JQGA01000915">
    <property type="protein sequence ID" value="KGO71909.1"/>
    <property type="molecule type" value="Genomic_DNA"/>
</dbReference>
<evidence type="ECO:0000256" key="1">
    <source>
        <dbReference type="SAM" id="MobiDB-lite"/>
    </source>
</evidence>
<evidence type="ECO:0000313" key="2">
    <source>
        <dbReference type="EMBL" id="KGO71909.1"/>
    </source>
</evidence>
<feature type="compositionally biased region" description="Basic residues" evidence="1">
    <location>
        <begin position="22"/>
        <end position="31"/>
    </location>
</feature>
<dbReference type="AlphaFoldDB" id="A0A0A2KVT9"/>
<gene>
    <name evidence="2" type="ORF">PITC_026290</name>
</gene>
<feature type="compositionally biased region" description="Polar residues" evidence="1">
    <location>
        <begin position="38"/>
        <end position="50"/>
    </location>
</feature>
<feature type="region of interest" description="Disordered" evidence="1">
    <location>
        <begin position="22"/>
        <end position="55"/>
    </location>
</feature>
<name>A0A0A2KVT9_PENIT</name>
<sequence>MLKRRFTFPTIDGSRSYKIHASKEKRGRFKSKRDAQIRLSSTSRDITASTGMPREARCEQSVKILTIGSEGTKTEISTADERYAALERRETHEDSTRAYI</sequence>
<proteinExistence type="predicted"/>
<dbReference type="OrthoDB" id="10599267at2759"/>
<reference evidence="2 3" key="1">
    <citation type="journal article" date="2015" name="Mol. Plant Microbe Interact.">
        <title>Genome, transcriptome, and functional analyses of Penicillium expansum provide new insights into secondary metabolism and pathogenicity.</title>
        <authorList>
            <person name="Ballester A.R."/>
            <person name="Marcet-Houben M."/>
            <person name="Levin E."/>
            <person name="Sela N."/>
            <person name="Selma-Lazaro C."/>
            <person name="Carmona L."/>
            <person name="Wisniewski M."/>
            <person name="Droby S."/>
            <person name="Gonzalez-Candelas L."/>
            <person name="Gabaldon T."/>
        </authorList>
    </citation>
    <scope>NUCLEOTIDE SEQUENCE [LARGE SCALE GENOMIC DNA]</scope>
    <source>
        <strain evidence="2 3">PHI-1</strain>
    </source>
</reference>
<keyword evidence="3" id="KW-1185">Reference proteome</keyword>
<evidence type="ECO:0000313" key="3">
    <source>
        <dbReference type="Proteomes" id="UP000030104"/>
    </source>
</evidence>